<dbReference type="Proteomes" id="UP000011713">
    <property type="component" value="Unassembled WGS sequence"/>
</dbReference>
<reference evidence="2" key="1">
    <citation type="journal article" date="2010" name="Science">
        <title>Signatures of adaptation to obligate biotrophy in the Hyaloperonospora arabidopsidis genome.</title>
        <authorList>
            <person name="Baxter L."/>
            <person name="Tripathy S."/>
            <person name="Ishaque N."/>
            <person name="Boot N."/>
            <person name="Cabral A."/>
            <person name="Kemen E."/>
            <person name="Thines M."/>
            <person name="Ah-Fong A."/>
            <person name="Anderson R."/>
            <person name="Badejoko W."/>
            <person name="Bittner-Eddy P."/>
            <person name="Boore J.L."/>
            <person name="Chibucos M.C."/>
            <person name="Coates M."/>
            <person name="Dehal P."/>
            <person name="Delehaunty K."/>
            <person name="Dong S."/>
            <person name="Downton P."/>
            <person name="Dumas B."/>
            <person name="Fabro G."/>
            <person name="Fronick C."/>
            <person name="Fuerstenberg S.I."/>
            <person name="Fulton L."/>
            <person name="Gaulin E."/>
            <person name="Govers F."/>
            <person name="Hughes L."/>
            <person name="Humphray S."/>
            <person name="Jiang R.H."/>
            <person name="Judelson H."/>
            <person name="Kamoun S."/>
            <person name="Kyung K."/>
            <person name="Meijer H."/>
            <person name="Minx P."/>
            <person name="Morris P."/>
            <person name="Nelson J."/>
            <person name="Phuntumart V."/>
            <person name="Qutob D."/>
            <person name="Rehmany A."/>
            <person name="Rougon-Cardoso A."/>
            <person name="Ryden P."/>
            <person name="Torto-Alalibo T."/>
            <person name="Studholme D."/>
            <person name="Wang Y."/>
            <person name="Win J."/>
            <person name="Wood J."/>
            <person name="Clifton S.W."/>
            <person name="Rogers J."/>
            <person name="Van den Ackerveken G."/>
            <person name="Jones J.D."/>
            <person name="McDowell J.M."/>
            <person name="Beynon J."/>
            <person name="Tyler B.M."/>
        </authorList>
    </citation>
    <scope>NUCLEOTIDE SEQUENCE [LARGE SCALE GENOMIC DNA]</scope>
    <source>
        <strain evidence="2">Emoy2</strain>
    </source>
</reference>
<evidence type="ECO:0000313" key="1">
    <source>
        <dbReference type="EnsemblProtists" id="HpaP812894"/>
    </source>
</evidence>
<dbReference type="InParanoid" id="M4C1F6"/>
<accession>M4C1F6</accession>
<dbReference type="HOGENOM" id="CLU_2727627_0_0_1"/>
<name>M4C1F6_HYAAE</name>
<dbReference type="EMBL" id="JH598093">
    <property type="status" value="NOT_ANNOTATED_CDS"/>
    <property type="molecule type" value="Genomic_DNA"/>
</dbReference>
<dbReference type="AlphaFoldDB" id="M4C1F6"/>
<proteinExistence type="predicted"/>
<keyword evidence="2" id="KW-1185">Reference proteome</keyword>
<protein>
    <submittedName>
        <fullName evidence="1">Uncharacterized protein</fullName>
    </submittedName>
</protein>
<sequence length="72" mass="8039">MPVCTTKLVGDCASAEGANDTEKVTRVDLHRNVIDRMVFDVQYHPCFNRCAPNLPCSFRVKILPPTQVIAVH</sequence>
<evidence type="ECO:0000313" key="2">
    <source>
        <dbReference type="Proteomes" id="UP000011713"/>
    </source>
</evidence>
<dbReference type="VEuPathDB" id="FungiDB:HpaG812894"/>
<organism evidence="1 2">
    <name type="scientific">Hyaloperonospora arabidopsidis (strain Emoy2)</name>
    <name type="common">Downy mildew agent</name>
    <name type="synonym">Peronospora arabidopsidis</name>
    <dbReference type="NCBI Taxonomy" id="559515"/>
    <lineage>
        <taxon>Eukaryota</taxon>
        <taxon>Sar</taxon>
        <taxon>Stramenopiles</taxon>
        <taxon>Oomycota</taxon>
        <taxon>Peronosporomycetes</taxon>
        <taxon>Peronosporales</taxon>
        <taxon>Peronosporaceae</taxon>
        <taxon>Hyaloperonospora</taxon>
    </lineage>
</organism>
<reference evidence="1" key="2">
    <citation type="submission" date="2015-06" db="UniProtKB">
        <authorList>
            <consortium name="EnsemblProtists"/>
        </authorList>
    </citation>
    <scope>IDENTIFICATION</scope>
    <source>
        <strain evidence="1">Emoy2</strain>
    </source>
</reference>
<dbReference type="EnsemblProtists" id="HpaT812894">
    <property type="protein sequence ID" value="HpaP812894"/>
    <property type="gene ID" value="HpaG812894"/>
</dbReference>